<organism evidence="1">
    <name type="scientific">bioreactor metagenome</name>
    <dbReference type="NCBI Taxonomy" id="1076179"/>
    <lineage>
        <taxon>unclassified sequences</taxon>
        <taxon>metagenomes</taxon>
        <taxon>ecological metagenomes</taxon>
    </lineage>
</organism>
<comment type="caution">
    <text evidence="1">The sequence shown here is derived from an EMBL/GenBank/DDBJ whole genome shotgun (WGS) entry which is preliminary data.</text>
</comment>
<protein>
    <submittedName>
        <fullName evidence="1">Uncharacterized protein</fullName>
    </submittedName>
</protein>
<accession>A0A645DRI3</accession>
<dbReference type="EMBL" id="VSSQ01038875">
    <property type="protein sequence ID" value="MPM91869.1"/>
    <property type="molecule type" value="Genomic_DNA"/>
</dbReference>
<proteinExistence type="predicted"/>
<evidence type="ECO:0000313" key="1">
    <source>
        <dbReference type="EMBL" id="MPM91869.1"/>
    </source>
</evidence>
<dbReference type="AlphaFoldDB" id="A0A645DRI3"/>
<name>A0A645DRI3_9ZZZZ</name>
<reference evidence="1" key="1">
    <citation type="submission" date="2019-08" db="EMBL/GenBank/DDBJ databases">
        <authorList>
            <person name="Kucharzyk K."/>
            <person name="Murdoch R.W."/>
            <person name="Higgins S."/>
            <person name="Loffler F."/>
        </authorList>
    </citation>
    <scope>NUCLEOTIDE SEQUENCE</scope>
</reference>
<sequence length="101" mass="11344">MGIHRNARYAIGIGQYDVGGFTADSRQRDQLLHSPGHLSVKPVNQIADQPVEVFGFALIQADGANPFFNFFLGQVQPVLRPRQHFIQRRHDFVDLNICGLS</sequence>
<gene>
    <name evidence="1" type="ORF">SDC9_139003</name>
</gene>